<dbReference type="Proteomes" id="UP000008710">
    <property type="component" value="Chromosome"/>
</dbReference>
<organism evidence="9 10">
    <name type="scientific">Rhodococcus jostii (strain RHA1)</name>
    <dbReference type="NCBI Taxonomy" id="101510"/>
    <lineage>
        <taxon>Bacteria</taxon>
        <taxon>Bacillati</taxon>
        <taxon>Actinomycetota</taxon>
        <taxon>Actinomycetes</taxon>
        <taxon>Mycobacteriales</taxon>
        <taxon>Nocardiaceae</taxon>
        <taxon>Rhodococcus</taxon>
    </lineage>
</organism>
<feature type="region of interest" description="Disordered" evidence="7">
    <location>
        <begin position="97"/>
        <end position="116"/>
    </location>
</feature>
<feature type="compositionally biased region" description="Basic and acidic residues" evidence="7">
    <location>
        <begin position="106"/>
        <end position="116"/>
    </location>
</feature>
<dbReference type="EMBL" id="CP000431">
    <property type="protein sequence ID" value="ABG98556.1"/>
    <property type="molecule type" value="Genomic_DNA"/>
</dbReference>
<dbReference type="KEGG" id="rha:RHA1_ro06784"/>
<dbReference type="eggNOG" id="COG1349">
    <property type="taxonomic scope" value="Bacteria"/>
</dbReference>
<dbReference type="InterPro" id="IPR018356">
    <property type="entry name" value="Tscrpt_reg_HTH_DeoR_CS"/>
</dbReference>
<dbReference type="SUPFAM" id="SSF46785">
    <property type="entry name" value="Winged helix' DNA-binding domain"/>
    <property type="match status" value="1"/>
</dbReference>
<dbReference type="InterPro" id="IPR014036">
    <property type="entry name" value="DeoR-like_C"/>
</dbReference>
<evidence type="ECO:0000256" key="4">
    <source>
        <dbReference type="ARBA" id="ARBA00023125"/>
    </source>
</evidence>
<dbReference type="SUPFAM" id="SSF100950">
    <property type="entry name" value="NagB/RpiA/CoA transferase-like"/>
    <property type="match status" value="1"/>
</dbReference>
<dbReference type="InterPro" id="IPR036390">
    <property type="entry name" value="WH_DNA-bd_sf"/>
</dbReference>
<evidence type="ECO:0000313" key="10">
    <source>
        <dbReference type="Proteomes" id="UP000008710"/>
    </source>
</evidence>
<evidence type="ECO:0000256" key="2">
    <source>
        <dbReference type="ARBA" id="ARBA00022491"/>
    </source>
</evidence>
<keyword evidence="3" id="KW-0805">Transcription regulation</keyword>
<proteinExistence type="predicted"/>
<dbReference type="InterPro" id="IPR036388">
    <property type="entry name" value="WH-like_DNA-bd_sf"/>
</dbReference>
<evidence type="ECO:0000256" key="5">
    <source>
        <dbReference type="ARBA" id="ARBA00023163"/>
    </source>
</evidence>
<dbReference type="SMART" id="SM00420">
    <property type="entry name" value="HTH_DEOR"/>
    <property type="match status" value="1"/>
</dbReference>
<dbReference type="PROSITE" id="PS51000">
    <property type="entry name" value="HTH_DEOR_2"/>
    <property type="match status" value="1"/>
</dbReference>
<dbReference type="PANTHER" id="PTHR30363">
    <property type="entry name" value="HTH-TYPE TRANSCRIPTIONAL REGULATOR SRLR-RELATED"/>
    <property type="match status" value="1"/>
</dbReference>
<dbReference type="InterPro" id="IPR037171">
    <property type="entry name" value="NagB/RpiA_transferase-like"/>
</dbReference>
<evidence type="ECO:0000256" key="7">
    <source>
        <dbReference type="SAM" id="MobiDB-lite"/>
    </source>
</evidence>
<evidence type="ECO:0000259" key="8">
    <source>
        <dbReference type="PROSITE" id="PS51000"/>
    </source>
</evidence>
<name>Q0S1N0_RHOJR</name>
<evidence type="ECO:0000256" key="1">
    <source>
        <dbReference type="ARBA" id="ARBA00021390"/>
    </source>
</evidence>
<dbReference type="HOGENOM" id="CLU_060699_1_4_11"/>
<dbReference type="Gene3D" id="3.40.50.1360">
    <property type="match status" value="1"/>
</dbReference>
<dbReference type="PROSITE" id="PS00894">
    <property type="entry name" value="HTH_DEOR_1"/>
    <property type="match status" value="1"/>
</dbReference>
<reference evidence="10" key="1">
    <citation type="journal article" date="2006" name="Proc. Natl. Acad. Sci. U.S.A.">
        <title>The complete genome of Rhodococcus sp. RHA1 provides insights into a catabolic powerhouse.</title>
        <authorList>
            <person name="McLeod M.P."/>
            <person name="Warren R.L."/>
            <person name="Hsiao W.W.L."/>
            <person name="Araki N."/>
            <person name="Myhre M."/>
            <person name="Fernandes C."/>
            <person name="Miyazawa D."/>
            <person name="Wong W."/>
            <person name="Lillquist A.L."/>
            <person name="Wang D."/>
            <person name="Dosanjh M."/>
            <person name="Hara H."/>
            <person name="Petrescu A."/>
            <person name="Morin R.D."/>
            <person name="Yang G."/>
            <person name="Stott J.M."/>
            <person name="Schein J.E."/>
            <person name="Shin H."/>
            <person name="Smailus D."/>
            <person name="Siddiqui A.S."/>
            <person name="Marra M.A."/>
            <person name="Jones S.J.M."/>
            <person name="Holt R."/>
            <person name="Brinkman F.S.L."/>
            <person name="Miyauchi K."/>
            <person name="Fukuda M."/>
            <person name="Davies J.E."/>
            <person name="Mohn W.W."/>
            <person name="Eltis L.D."/>
        </authorList>
    </citation>
    <scope>NUCLEOTIDE SEQUENCE [LARGE SCALE GENOMIC DNA]</scope>
    <source>
        <strain evidence="10">RHA1</strain>
    </source>
</reference>
<evidence type="ECO:0000256" key="6">
    <source>
        <dbReference type="ARBA" id="ARBA00024937"/>
    </source>
</evidence>
<keyword evidence="5" id="KW-0804">Transcription</keyword>
<dbReference type="PANTHER" id="PTHR30363:SF4">
    <property type="entry name" value="GLYCEROL-3-PHOSPHATE REGULON REPRESSOR"/>
    <property type="match status" value="1"/>
</dbReference>
<dbReference type="InterPro" id="IPR001034">
    <property type="entry name" value="DeoR_HTH"/>
</dbReference>
<dbReference type="PRINTS" id="PR00037">
    <property type="entry name" value="HTHLACR"/>
</dbReference>
<dbReference type="GO" id="GO:0003700">
    <property type="term" value="F:DNA-binding transcription factor activity"/>
    <property type="evidence" value="ECO:0007669"/>
    <property type="project" value="InterPro"/>
</dbReference>
<accession>Q0S1N0</accession>
<gene>
    <name evidence="9" type="ordered locus">RHA1_ro06784</name>
</gene>
<keyword evidence="2" id="KW-0678">Repressor</keyword>
<dbReference type="Pfam" id="PF00455">
    <property type="entry name" value="DeoRC"/>
    <property type="match status" value="1"/>
</dbReference>
<keyword evidence="4" id="KW-0238">DNA-binding</keyword>
<evidence type="ECO:0000256" key="3">
    <source>
        <dbReference type="ARBA" id="ARBA00023015"/>
    </source>
</evidence>
<sequence length="292" mass="31507">MSTHSGVKQHDTTFRVMQTITDHIIEHFIDENRNEVTVYPEERQQAVTTLISQRGRMSVADLSDTFGVTTETVRRDLALLERLGHIRRVHGGAVPAGSLTVTEPGMTERDHTRAEQKDRIAKRAATYLPPSGGSVLFDAGTTTGRIIPELPSDLDLTVITNSVPIAARLAGLNSVTLHMLGGRVRGITQAAVGEEALRILDVLRVDVAFIGTNALSVGHGLSTPDTEEAAVKRAMVRCANHVVVVADSSKVGREHLVSFAPIHSVDILVTDADISSADRAHFHDQGIEVVIA</sequence>
<dbReference type="InterPro" id="IPR050313">
    <property type="entry name" value="Carb_Metab_HTH_regulators"/>
</dbReference>
<protein>
    <recommendedName>
        <fullName evidence="1">Lactose phosphotransferase system repressor</fullName>
    </recommendedName>
</protein>
<dbReference type="GO" id="GO:0003677">
    <property type="term" value="F:DNA binding"/>
    <property type="evidence" value="ECO:0007669"/>
    <property type="project" value="UniProtKB-KW"/>
</dbReference>
<feature type="domain" description="HTH deoR-type" evidence="8">
    <location>
        <begin position="40"/>
        <end position="95"/>
    </location>
</feature>
<dbReference type="Gene3D" id="1.10.10.10">
    <property type="entry name" value="Winged helix-like DNA-binding domain superfamily/Winged helix DNA-binding domain"/>
    <property type="match status" value="1"/>
</dbReference>
<dbReference type="AlphaFoldDB" id="Q0S1N0"/>
<dbReference type="SMART" id="SM01134">
    <property type="entry name" value="DeoRC"/>
    <property type="match status" value="1"/>
</dbReference>
<evidence type="ECO:0000313" key="9">
    <source>
        <dbReference type="EMBL" id="ABG98556.1"/>
    </source>
</evidence>
<comment type="function">
    <text evidence="6">Repressor of the lactose catabolism operon. Galactose-6-phosphate is the inducer.</text>
</comment>
<dbReference type="Pfam" id="PF08220">
    <property type="entry name" value="HTH_DeoR"/>
    <property type="match status" value="1"/>
</dbReference>